<evidence type="ECO:0000313" key="6">
    <source>
        <dbReference type="RefSeq" id="XP_005185004.1"/>
    </source>
</evidence>
<dbReference type="OrthoDB" id="8443340at2759"/>
<reference evidence="6" key="2">
    <citation type="submission" date="2025-04" db="UniProtKB">
        <authorList>
            <consortium name="RefSeq"/>
        </authorList>
    </citation>
    <scope>IDENTIFICATION</scope>
    <source>
        <strain evidence="6">Aabys</strain>
    </source>
</reference>
<dbReference type="AlphaFoldDB" id="A0A1I8M9C3"/>
<dbReference type="Proteomes" id="UP001652621">
    <property type="component" value="Unplaced"/>
</dbReference>
<dbReference type="GeneID" id="101897112"/>
<name>A0A1I8M9C3_MUSDO</name>
<dbReference type="SUPFAM" id="SSF49899">
    <property type="entry name" value="Concanavalin A-like lectins/glucanases"/>
    <property type="match status" value="1"/>
</dbReference>
<dbReference type="RefSeq" id="XP_005185004.1">
    <property type="nucleotide sequence ID" value="XM_005184947.3"/>
</dbReference>
<dbReference type="InterPro" id="IPR044156">
    <property type="entry name" value="Galectin-like"/>
</dbReference>
<sequence>MPPIAYTTNIVPNVLQKGDKIRIKGILDDNAQEFSINFVNEICKNPDFITYHFKWLLDERVIVENYKDNGSWVDHQEQDYDSLDGSIFELEFAFQDDVIDVYKIFDNKPNRITTYEPYFELSEIKAIQVWGDVKKISELTFKYA</sequence>
<dbReference type="PANTHER" id="PTHR11346">
    <property type="entry name" value="GALECTIN"/>
    <property type="match status" value="1"/>
</dbReference>
<dbReference type="GO" id="GO:0030246">
    <property type="term" value="F:carbohydrate binding"/>
    <property type="evidence" value="ECO:0007669"/>
    <property type="project" value="UniProtKB-UniRule"/>
</dbReference>
<dbReference type="InterPro" id="IPR001079">
    <property type="entry name" value="Galectin_CRD"/>
</dbReference>
<evidence type="ECO:0000256" key="2">
    <source>
        <dbReference type="RuleBase" id="RU102079"/>
    </source>
</evidence>
<dbReference type="EnsemblMetazoa" id="MDOA002564-RA">
    <property type="protein sequence ID" value="MDOA002564-PA"/>
    <property type="gene ID" value="MDOA002564"/>
</dbReference>
<evidence type="ECO:0000313" key="5">
    <source>
        <dbReference type="Proteomes" id="UP001652621"/>
    </source>
</evidence>
<evidence type="ECO:0000259" key="3">
    <source>
        <dbReference type="PROSITE" id="PS51304"/>
    </source>
</evidence>
<dbReference type="InterPro" id="IPR013320">
    <property type="entry name" value="ConA-like_dom_sf"/>
</dbReference>
<feature type="domain" description="Galectin" evidence="3">
    <location>
        <begin position="7"/>
        <end position="142"/>
    </location>
</feature>
<dbReference type="VEuPathDB" id="VectorBase:MDOMA2_017882"/>
<dbReference type="Pfam" id="PF00337">
    <property type="entry name" value="Gal-bind_lectin"/>
    <property type="match status" value="1"/>
</dbReference>
<dbReference type="PANTHER" id="PTHR11346:SF189">
    <property type="entry name" value="GALECTIN"/>
    <property type="match status" value="1"/>
</dbReference>
<proteinExistence type="predicted"/>
<organism evidence="4">
    <name type="scientific">Musca domestica</name>
    <name type="common">House fly</name>
    <dbReference type="NCBI Taxonomy" id="7370"/>
    <lineage>
        <taxon>Eukaryota</taxon>
        <taxon>Metazoa</taxon>
        <taxon>Ecdysozoa</taxon>
        <taxon>Arthropoda</taxon>
        <taxon>Hexapoda</taxon>
        <taxon>Insecta</taxon>
        <taxon>Pterygota</taxon>
        <taxon>Neoptera</taxon>
        <taxon>Endopterygota</taxon>
        <taxon>Diptera</taxon>
        <taxon>Brachycera</taxon>
        <taxon>Muscomorpha</taxon>
        <taxon>Muscoidea</taxon>
        <taxon>Muscidae</taxon>
        <taxon>Musca</taxon>
    </lineage>
</organism>
<dbReference type="SMART" id="SM00908">
    <property type="entry name" value="Gal-bind_lectin"/>
    <property type="match status" value="1"/>
</dbReference>
<dbReference type="PROSITE" id="PS51304">
    <property type="entry name" value="GALECTIN"/>
    <property type="match status" value="1"/>
</dbReference>
<dbReference type="Gene3D" id="2.60.120.200">
    <property type="match status" value="1"/>
</dbReference>
<keyword evidence="5" id="KW-1185">Reference proteome</keyword>
<reference evidence="4" key="1">
    <citation type="submission" date="2020-05" db="UniProtKB">
        <authorList>
            <consortium name="EnsemblMetazoa"/>
        </authorList>
    </citation>
    <scope>IDENTIFICATION</scope>
    <source>
        <strain evidence="4">Aabys</strain>
    </source>
</reference>
<gene>
    <name evidence="4" type="primary">101897112</name>
    <name evidence="6" type="synonym">LOC101897112</name>
</gene>
<evidence type="ECO:0000256" key="1">
    <source>
        <dbReference type="ARBA" id="ARBA00022734"/>
    </source>
</evidence>
<protein>
    <recommendedName>
        <fullName evidence="2">Galectin</fullName>
    </recommendedName>
</protein>
<keyword evidence="1 2" id="KW-0430">Lectin</keyword>
<dbReference type="VEuPathDB" id="VectorBase:MDOA002564"/>
<accession>A0A1I8M9C3</accession>
<evidence type="ECO:0000313" key="4">
    <source>
        <dbReference type="EnsemblMetazoa" id="MDOA002564-PA"/>
    </source>
</evidence>